<feature type="signal peptide" evidence="1">
    <location>
        <begin position="1"/>
        <end position="20"/>
    </location>
</feature>
<comment type="caution">
    <text evidence="2">The sequence shown here is derived from an EMBL/GenBank/DDBJ whole genome shotgun (WGS) entry which is preliminary data.</text>
</comment>
<feature type="chain" id="PRO_5047011203" evidence="1">
    <location>
        <begin position="21"/>
        <end position="145"/>
    </location>
</feature>
<protein>
    <submittedName>
        <fullName evidence="2">Uncharacterized protein</fullName>
    </submittedName>
</protein>
<evidence type="ECO:0000313" key="3">
    <source>
        <dbReference type="Proteomes" id="UP001396334"/>
    </source>
</evidence>
<keyword evidence="3" id="KW-1185">Reference proteome</keyword>
<dbReference type="EMBL" id="JBBPBN010000036">
    <property type="protein sequence ID" value="KAK9001038.1"/>
    <property type="molecule type" value="Genomic_DNA"/>
</dbReference>
<organism evidence="2 3">
    <name type="scientific">Hibiscus sabdariffa</name>
    <name type="common">roselle</name>
    <dbReference type="NCBI Taxonomy" id="183260"/>
    <lineage>
        <taxon>Eukaryota</taxon>
        <taxon>Viridiplantae</taxon>
        <taxon>Streptophyta</taxon>
        <taxon>Embryophyta</taxon>
        <taxon>Tracheophyta</taxon>
        <taxon>Spermatophyta</taxon>
        <taxon>Magnoliopsida</taxon>
        <taxon>eudicotyledons</taxon>
        <taxon>Gunneridae</taxon>
        <taxon>Pentapetalae</taxon>
        <taxon>rosids</taxon>
        <taxon>malvids</taxon>
        <taxon>Malvales</taxon>
        <taxon>Malvaceae</taxon>
        <taxon>Malvoideae</taxon>
        <taxon>Hibiscus</taxon>
    </lineage>
</organism>
<evidence type="ECO:0000313" key="2">
    <source>
        <dbReference type="EMBL" id="KAK9001038.1"/>
    </source>
</evidence>
<keyword evidence="1" id="KW-0732">Signal</keyword>
<evidence type="ECO:0000256" key="1">
    <source>
        <dbReference type="SAM" id="SignalP"/>
    </source>
</evidence>
<reference evidence="2 3" key="1">
    <citation type="journal article" date="2024" name="G3 (Bethesda)">
        <title>Genome assembly of Hibiscus sabdariffa L. provides insights into metabolisms of medicinal natural products.</title>
        <authorList>
            <person name="Kim T."/>
        </authorList>
    </citation>
    <scope>NUCLEOTIDE SEQUENCE [LARGE SCALE GENOMIC DNA]</scope>
    <source>
        <strain evidence="2">TK-2024</strain>
        <tissue evidence="2">Old leaves</tissue>
    </source>
</reference>
<name>A0ABR2QK18_9ROSI</name>
<proteinExistence type="predicted"/>
<sequence length="145" mass="17070">MAKFRRWVYLVCVVLTAMYASPNATIHKGVWDRLADLKPSEDADFVFDIGLLEVVFHGGEFTWKHERTRKHLDHCLFNEKTRCNIGMFQFLVILEKELLARLRVIDKALCKAHSDFLVQLDLELRAELDETLRQEESLWLHNSRV</sequence>
<gene>
    <name evidence="2" type="ORF">V6N11_082830</name>
</gene>
<dbReference type="Proteomes" id="UP001396334">
    <property type="component" value="Unassembled WGS sequence"/>
</dbReference>
<accession>A0ABR2QK18</accession>